<proteinExistence type="predicted"/>
<dbReference type="Pfam" id="PF20165">
    <property type="entry name" value="KBTB_W-LIR"/>
    <property type="match status" value="1"/>
</dbReference>
<feature type="compositionally biased region" description="Basic residues" evidence="1">
    <location>
        <begin position="10"/>
        <end position="27"/>
    </location>
</feature>
<feature type="region of interest" description="Disordered" evidence="1">
    <location>
        <begin position="1"/>
        <end position="45"/>
    </location>
</feature>
<evidence type="ECO:0000256" key="1">
    <source>
        <dbReference type="SAM" id="MobiDB-lite"/>
    </source>
</evidence>
<organism evidence="2 3">
    <name type="scientific">Pteropus alecto</name>
    <name type="common">Black flying fox</name>
    <dbReference type="NCBI Taxonomy" id="9402"/>
    <lineage>
        <taxon>Eukaryota</taxon>
        <taxon>Metazoa</taxon>
        <taxon>Chordata</taxon>
        <taxon>Craniata</taxon>
        <taxon>Vertebrata</taxon>
        <taxon>Euteleostomi</taxon>
        <taxon>Mammalia</taxon>
        <taxon>Eutheria</taxon>
        <taxon>Laurasiatheria</taxon>
        <taxon>Chiroptera</taxon>
        <taxon>Yinpterochiroptera</taxon>
        <taxon>Pteropodoidea</taxon>
        <taxon>Pteropodidae</taxon>
        <taxon>Pteropodinae</taxon>
        <taxon>Pteropus</taxon>
    </lineage>
</organism>
<dbReference type="AlphaFoldDB" id="L5KEC1"/>
<evidence type="ECO:0000313" key="2">
    <source>
        <dbReference type="EMBL" id="ELK10019.1"/>
    </source>
</evidence>
<dbReference type="Proteomes" id="UP000010552">
    <property type="component" value="Unassembled WGS sequence"/>
</dbReference>
<name>L5KEC1_PTEAL</name>
<reference evidence="3" key="1">
    <citation type="journal article" date="2013" name="Science">
        <title>Comparative analysis of bat genomes provides insight into the evolution of flight and immunity.</title>
        <authorList>
            <person name="Zhang G."/>
            <person name="Cowled C."/>
            <person name="Shi Z."/>
            <person name="Huang Z."/>
            <person name="Bishop-Lilly K.A."/>
            <person name="Fang X."/>
            <person name="Wynne J.W."/>
            <person name="Xiong Z."/>
            <person name="Baker M.L."/>
            <person name="Zhao W."/>
            <person name="Tachedjian M."/>
            <person name="Zhu Y."/>
            <person name="Zhou P."/>
            <person name="Jiang X."/>
            <person name="Ng J."/>
            <person name="Yang L."/>
            <person name="Wu L."/>
            <person name="Xiao J."/>
            <person name="Feng Y."/>
            <person name="Chen Y."/>
            <person name="Sun X."/>
            <person name="Zhang Y."/>
            <person name="Marsh G.A."/>
            <person name="Crameri G."/>
            <person name="Broder C.C."/>
            <person name="Frey K.G."/>
            <person name="Wang L.F."/>
            <person name="Wang J."/>
        </authorList>
    </citation>
    <scope>NUCLEOTIDE SEQUENCE [LARGE SCALE GENOMIC DNA]</scope>
</reference>
<dbReference type="InParanoid" id="L5KEC1"/>
<accession>L5KEC1</accession>
<protein>
    <submittedName>
        <fullName evidence="2">Kelch repeat and BTB domain-containing protein 6</fullName>
    </submittedName>
</protein>
<sequence>MQSREDAPRSRRLASPRGGKRPKRIHKPSSFITEEDDARSESSTEWDLDGFSELDSESGSSSSFSDDEVWVQFGDTGILVKGSERLMDFFFTVPFIFLTIVVKNSEQSVVPLPYSIHFVGHILQVGFRWALTQ</sequence>
<keyword evidence="3" id="KW-1185">Reference proteome</keyword>
<dbReference type="STRING" id="9402.L5KEC1"/>
<dbReference type="InterPro" id="IPR046790">
    <property type="entry name" value="KBTB_W-LIR"/>
</dbReference>
<dbReference type="EMBL" id="KB030771">
    <property type="protein sequence ID" value="ELK10019.1"/>
    <property type="molecule type" value="Genomic_DNA"/>
</dbReference>
<evidence type="ECO:0000313" key="3">
    <source>
        <dbReference type="Proteomes" id="UP000010552"/>
    </source>
</evidence>
<gene>
    <name evidence="2" type="ORF">PAL_GLEAN10015250</name>
</gene>
<feature type="compositionally biased region" description="Acidic residues" evidence="1">
    <location>
        <begin position="33"/>
        <end position="45"/>
    </location>
</feature>